<dbReference type="Proteomes" id="UP001203761">
    <property type="component" value="Unassembled WGS sequence"/>
</dbReference>
<name>A0ABT0R175_9MICO</name>
<sequence length="53" mass="5680">MKLALLAEGDISPDVLDYLASDSDPLVALEVAQMQDHQHDAATAPAGRAHHHH</sequence>
<evidence type="ECO:0000313" key="1">
    <source>
        <dbReference type="EMBL" id="MCL6423675.1"/>
    </source>
</evidence>
<reference evidence="1" key="1">
    <citation type="submission" date="2022-02" db="EMBL/GenBank/DDBJ databases">
        <authorList>
            <person name="Lee M."/>
            <person name="Kim S.-J."/>
            <person name="Jung M.-Y."/>
        </authorList>
    </citation>
    <scope>NUCLEOTIDE SEQUENCE</scope>
    <source>
        <strain evidence="1">JHP9</strain>
    </source>
</reference>
<organism evidence="1 2">
    <name type="scientific">Brachybacterium equifaecis</name>
    <dbReference type="NCBI Taxonomy" id="2910770"/>
    <lineage>
        <taxon>Bacteria</taxon>
        <taxon>Bacillati</taxon>
        <taxon>Actinomycetota</taxon>
        <taxon>Actinomycetes</taxon>
        <taxon>Micrococcales</taxon>
        <taxon>Dermabacteraceae</taxon>
        <taxon>Brachybacterium</taxon>
    </lineage>
</organism>
<dbReference type="EMBL" id="JAKNCJ010000004">
    <property type="protein sequence ID" value="MCL6423675.1"/>
    <property type="molecule type" value="Genomic_DNA"/>
</dbReference>
<evidence type="ECO:0000313" key="2">
    <source>
        <dbReference type="Proteomes" id="UP001203761"/>
    </source>
</evidence>
<proteinExistence type="predicted"/>
<comment type="caution">
    <text evidence="1">The sequence shown here is derived from an EMBL/GenBank/DDBJ whole genome shotgun (WGS) entry which is preliminary data.</text>
</comment>
<dbReference type="RefSeq" id="WP_249737749.1">
    <property type="nucleotide sequence ID" value="NZ_JAKNCJ010000004.1"/>
</dbReference>
<protein>
    <submittedName>
        <fullName evidence="1">Uncharacterized protein</fullName>
    </submittedName>
</protein>
<accession>A0ABT0R175</accession>
<keyword evidence="2" id="KW-1185">Reference proteome</keyword>
<gene>
    <name evidence="1" type="ORF">Bequi_09795</name>
</gene>